<dbReference type="SMART" id="SM01234">
    <property type="entry name" value="Haemolytic"/>
    <property type="match status" value="1"/>
</dbReference>
<dbReference type="EMBL" id="VAUP01000007">
    <property type="protein sequence ID" value="TLX44542.1"/>
    <property type="molecule type" value="Genomic_DNA"/>
</dbReference>
<name>A0A6C1KJQ7_XANAU</name>
<dbReference type="PANTHER" id="PTHR33383:SF1">
    <property type="entry name" value="MEMBRANE PROTEIN INSERTION EFFICIENCY FACTOR-RELATED"/>
    <property type="match status" value="1"/>
</dbReference>
<dbReference type="Pfam" id="PF01809">
    <property type="entry name" value="YidD"/>
    <property type="match status" value="1"/>
</dbReference>
<dbReference type="Proteomes" id="UP000305131">
    <property type="component" value="Unassembled WGS sequence"/>
</dbReference>
<comment type="function">
    <text evidence="1">Could be involved in insertion of integral membrane proteins into the membrane.</text>
</comment>
<proteinExistence type="inferred from homology"/>
<dbReference type="GeneID" id="95776322"/>
<dbReference type="HAMAP" id="MF_00386">
    <property type="entry name" value="UPF0161_YidD"/>
    <property type="match status" value="1"/>
</dbReference>
<sequence length="128" mass="14333">MDGEQAGDGAVDGPLEAGTARPGLAGFIRRLPRHVVRVPILFYRYTLSSFMGRQCRYLPTCSEYAEEAVMRHGALAGSVMATARICRCHPWGGHGYDPVPRCLPAEARWYRFWRYGVWRMPKGTDDAG</sequence>
<keyword evidence="1" id="KW-1003">Cell membrane</keyword>
<reference evidence="2 3" key="1">
    <citation type="submission" date="2019-05" db="EMBL/GenBank/DDBJ databases">
        <authorList>
            <person name="Zhou X."/>
        </authorList>
    </citation>
    <scope>NUCLEOTIDE SEQUENCE [LARGE SCALE GENOMIC DNA]</scope>
    <source>
        <strain evidence="2 3">DSM 432</strain>
    </source>
</reference>
<dbReference type="RefSeq" id="WP_138398028.1">
    <property type="nucleotide sequence ID" value="NZ_JBAFVI010000012.1"/>
</dbReference>
<keyword evidence="1" id="KW-0472">Membrane</keyword>
<evidence type="ECO:0000313" key="3">
    <source>
        <dbReference type="Proteomes" id="UP000305131"/>
    </source>
</evidence>
<accession>A0A6C1KJQ7</accession>
<comment type="caution">
    <text evidence="2">The sequence shown here is derived from an EMBL/GenBank/DDBJ whole genome shotgun (WGS) entry which is preliminary data.</text>
</comment>
<evidence type="ECO:0000313" key="2">
    <source>
        <dbReference type="EMBL" id="TLX44542.1"/>
    </source>
</evidence>
<dbReference type="PANTHER" id="PTHR33383">
    <property type="entry name" value="MEMBRANE PROTEIN INSERTION EFFICIENCY FACTOR-RELATED"/>
    <property type="match status" value="1"/>
</dbReference>
<dbReference type="AlphaFoldDB" id="A0A6C1KJQ7"/>
<comment type="similarity">
    <text evidence="1">Belongs to the UPF0161 family.</text>
</comment>
<dbReference type="OrthoDB" id="9801753at2"/>
<organism evidence="2 3">
    <name type="scientific">Xanthobacter autotrophicus</name>
    <dbReference type="NCBI Taxonomy" id="280"/>
    <lineage>
        <taxon>Bacteria</taxon>
        <taxon>Pseudomonadati</taxon>
        <taxon>Pseudomonadota</taxon>
        <taxon>Alphaproteobacteria</taxon>
        <taxon>Hyphomicrobiales</taxon>
        <taxon>Xanthobacteraceae</taxon>
        <taxon>Xanthobacter</taxon>
    </lineage>
</organism>
<dbReference type="NCBIfam" id="TIGR00278">
    <property type="entry name" value="membrane protein insertion efficiency factor YidD"/>
    <property type="match status" value="1"/>
</dbReference>
<evidence type="ECO:0000256" key="1">
    <source>
        <dbReference type="HAMAP-Rule" id="MF_00386"/>
    </source>
</evidence>
<comment type="subcellular location">
    <subcellularLocation>
        <location evidence="1">Cell membrane</location>
        <topology evidence="1">Peripheral membrane protein</topology>
        <orientation evidence="1">Cytoplasmic side</orientation>
    </subcellularLocation>
</comment>
<dbReference type="InterPro" id="IPR002696">
    <property type="entry name" value="Membr_insert_effic_factor_YidD"/>
</dbReference>
<protein>
    <recommendedName>
        <fullName evidence="1">Putative membrane protein insertion efficiency factor</fullName>
    </recommendedName>
</protein>
<gene>
    <name evidence="2" type="primary">yidD</name>
    <name evidence="2" type="ORF">FBQ73_02955</name>
</gene>
<dbReference type="GO" id="GO:0005886">
    <property type="term" value="C:plasma membrane"/>
    <property type="evidence" value="ECO:0007669"/>
    <property type="project" value="UniProtKB-SubCell"/>
</dbReference>